<protein>
    <submittedName>
        <fullName evidence="8">C2H2-type domain-containing protein</fullName>
    </submittedName>
</protein>
<feature type="domain" description="C2H2-type" evidence="6">
    <location>
        <begin position="294"/>
        <end position="323"/>
    </location>
</feature>
<dbReference type="AlphaFoldDB" id="A0A914PTS3"/>
<dbReference type="PANTHER" id="PTHR24403:SF67">
    <property type="entry name" value="FI01116P-RELATED"/>
    <property type="match status" value="1"/>
</dbReference>
<dbReference type="InterPro" id="IPR050688">
    <property type="entry name" value="Zinc_finger/UBP_domain"/>
</dbReference>
<dbReference type="GO" id="GO:0008270">
    <property type="term" value="F:zinc ion binding"/>
    <property type="evidence" value="ECO:0007669"/>
    <property type="project" value="UniProtKB-KW"/>
</dbReference>
<feature type="domain" description="C2H2-type" evidence="6">
    <location>
        <begin position="324"/>
        <end position="352"/>
    </location>
</feature>
<keyword evidence="3 5" id="KW-0863">Zinc-finger</keyword>
<dbReference type="PANTHER" id="PTHR24403">
    <property type="entry name" value="ZINC FINGER PROTEIN"/>
    <property type="match status" value="1"/>
</dbReference>
<evidence type="ECO:0000256" key="5">
    <source>
        <dbReference type="PROSITE-ProRule" id="PRU00042"/>
    </source>
</evidence>
<keyword evidence="7" id="KW-1185">Reference proteome</keyword>
<dbReference type="Gene3D" id="3.30.160.60">
    <property type="entry name" value="Classic Zinc Finger"/>
    <property type="match status" value="2"/>
</dbReference>
<dbReference type="PROSITE" id="PS00028">
    <property type="entry name" value="ZINC_FINGER_C2H2_1"/>
    <property type="match status" value="4"/>
</dbReference>
<evidence type="ECO:0000256" key="4">
    <source>
        <dbReference type="ARBA" id="ARBA00022833"/>
    </source>
</evidence>
<sequence>MESDTGSVIESSDNGVSLLRHDNGIPVFVIKKRPKKVKKKKEQKAPFKCQHCNEEFQNYDIHAKHVETVHPVPHACPSPNCYYRTARKWYMRAHIKRVHGPKAIKCPIDGCEGIFVKHALKKHVKTAHRNSAVTAPPSPAKLVETIQKCSKCEYQTESSKLFEYHSKDFHLNGLACPVEACEERIFADKLDFHFNSVHNGMEYEYVLGKGIKLKQVLDRDNGAAAEVDVEIEVEQEKENSDMDYEYETVATAGDFKGFQCQKCPKTFMLRRALIKHVSAVHEKRYKKYERVKKFQCTFENCDKSFKAQTLLNDHLNMHNGNYAYKCDNCSQQFFARAQYAVHLTKYHNKSIKEISKNSMVVGKQVAV</sequence>
<dbReference type="InterPro" id="IPR036236">
    <property type="entry name" value="Znf_C2H2_sf"/>
</dbReference>
<dbReference type="PROSITE" id="PS50157">
    <property type="entry name" value="ZINC_FINGER_C2H2_2"/>
    <property type="match status" value="4"/>
</dbReference>
<keyword evidence="2" id="KW-0677">Repeat</keyword>
<dbReference type="SMART" id="SM00355">
    <property type="entry name" value="ZnF_C2H2"/>
    <property type="match status" value="7"/>
</dbReference>
<dbReference type="InterPro" id="IPR013087">
    <property type="entry name" value="Znf_C2H2_type"/>
</dbReference>
<dbReference type="GO" id="GO:0005634">
    <property type="term" value="C:nucleus"/>
    <property type="evidence" value="ECO:0007669"/>
    <property type="project" value="TreeGrafter"/>
</dbReference>
<evidence type="ECO:0000313" key="8">
    <source>
        <dbReference type="WBParaSite" id="PDA_v2.g19644.t1"/>
    </source>
</evidence>
<dbReference type="WBParaSite" id="PDA_v2.g19644.t1">
    <property type="protein sequence ID" value="PDA_v2.g19644.t1"/>
    <property type="gene ID" value="PDA_v2.g19644"/>
</dbReference>
<evidence type="ECO:0000256" key="1">
    <source>
        <dbReference type="ARBA" id="ARBA00022723"/>
    </source>
</evidence>
<organism evidence="7 8">
    <name type="scientific">Panagrolaimus davidi</name>
    <dbReference type="NCBI Taxonomy" id="227884"/>
    <lineage>
        <taxon>Eukaryota</taxon>
        <taxon>Metazoa</taxon>
        <taxon>Ecdysozoa</taxon>
        <taxon>Nematoda</taxon>
        <taxon>Chromadorea</taxon>
        <taxon>Rhabditida</taxon>
        <taxon>Tylenchina</taxon>
        <taxon>Panagrolaimomorpha</taxon>
        <taxon>Panagrolaimoidea</taxon>
        <taxon>Panagrolaimidae</taxon>
        <taxon>Panagrolaimus</taxon>
    </lineage>
</organism>
<keyword evidence="1" id="KW-0479">Metal-binding</keyword>
<dbReference type="GO" id="GO:0010468">
    <property type="term" value="P:regulation of gene expression"/>
    <property type="evidence" value="ECO:0007669"/>
    <property type="project" value="TreeGrafter"/>
</dbReference>
<dbReference type="SUPFAM" id="SSF57667">
    <property type="entry name" value="beta-beta-alpha zinc fingers"/>
    <property type="match status" value="1"/>
</dbReference>
<feature type="domain" description="C2H2-type" evidence="6">
    <location>
        <begin position="258"/>
        <end position="286"/>
    </location>
</feature>
<dbReference type="Pfam" id="PF00096">
    <property type="entry name" value="zf-C2H2"/>
    <property type="match status" value="2"/>
</dbReference>
<name>A0A914PTS3_9BILA</name>
<dbReference type="Proteomes" id="UP000887578">
    <property type="component" value="Unplaced"/>
</dbReference>
<reference evidence="8" key="1">
    <citation type="submission" date="2022-11" db="UniProtKB">
        <authorList>
            <consortium name="WormBaseParasite"/>
        </authorList>
    </citation>
    <scope>IDENTIFICATION</scope>
</reference>
<evidence type="ECO:0000313" key="7">
    <source>
        <dbReference type="Proteomes" id="UP000887578"/>
    </source>
</evidence>
<keyword evidence="4" id="KW-0862">Zinc</keyword>
<evidence type="ECO:0000259" key="6">
    <source>
        <dbReference type="PROSITE" id="PS50157"/>
    </source>
</evidence>
<feature type="domain" description="C2H2-type" evidence="6">
    <location>
        <begin position="47"/>
        <end position="70"/>
    </location>
</feature>
<evidence type="ECO:0000256" key="3">
    <source>
        <dbReference type="ARBA" id="ARBA00022771"/>
    </source>
</evidence>
<evidence type="ECO:0000256" key="2">
    <source>
        <dbReference type="ARBA" id="ARBA00022737"/>
    </source>
</evidence>
<proteinExistence type="predicted"/>
<accession>A0A914PTS3</accession>